<dbReference type="EMBL" id="BAAAQX010000001">
    <property type="protein sequence ID" value="GAA2204149.1"/>
    <property type="molecule type" value="Genomic_DNA"/>
</dbReference>
<sequence>MVGDLDVDITGARCESVGRSASTRVRAHTCDREPTTYELCAAGGLGHIRRTDRTADGDQVRESPWVRDAEAGRLWKALLEGHAR</sequence>
<protein>
    <submittedName>
        <fullName evidence="1">Uncharacterized protein</fullName>
    </submittedName>
</protein>
<gene>
    <name evidence="1" type="ORF">GCM10009850_002060</name>
</gene>
<evidence type="ECO:0000313" key="1">
    <source>
        <dbReference type="EMBL" id="GAA2204149.1"/>
    </source>
</evidence>
<reference evidence="2" key="1">
    <citation type="journal article" date="2019" name="Int. J. Syst. Evol. Microbiol.">
        <title>The Global Catalogue of Microorganisms (GCM) 10K type strain sequencing project: providing services to taxonomists for standard genome sequencing and annotation.</title>
        <authorList>
            <consortium name="The Broad Institute Genomics Platform"/>
            <consortium name="The Broad Institute Genome Sequencing Center for Infectious Disease"/>
            <person name="Wu L."/>
            <person name="Ma J."/>
        </authorList>
    </citation>
    <scope>NUCLEOTIDE SEQUENCE [LARGE SCALE GENOMIC DNA]</scope>
    <source>
        <strain evidence="2">JCM 16114</strain>
    </source>
</reference>
<proteinExistence type="predicted"/>
<organism evidence="1 2">
    <name type="scientific">Nonomuraea monospora</name>
    <dbReference type="NCBI Taxonomy" id="568818"/>
    <lineage>
        <taxon>Bacteria</taxon>
        <taxon>Bacillati</taxon>
        <taxon>Actinomycetota</taxon>
        <taxon>Actinomycetes</taxon>
        <taxon>Streptosporangiales</taxon>
        <taxon>Streptosporangiaceae</taxon>
        <taxon>Nonomuraea</taxon>
    </lineage>
</organism>
<accession>A0ABP5NX53</accession>
<comment type="caution">
    <text evidence="1">The sequence shown here is derived from an EMBL/GenBank/DDBJ whole genome shotgun (WGS) entry which is preliminary data.</text>
</comment>
<name>A0ABP5NX53_9ACTN</name>
<evidence type="ECO:0000313" key="2">
    <source>
        <dbReference type="Proteomes" id="UP001499843"/>
    </source>
</evidence>
<dbReference type="Proteomes" id="UP001499843">
    <property type="component" value="Unassembled WGS sequence"/>
</dbReference>
<keyword evidence="2" id="KW-1185">Reference proteome</keyword>